<organism evidence="1 2">
    <name type="scientific">Steinernema glaseri</name>
    <dbReference type="NCBI Taxonomy" id="37863"/>
    <lineage>
        <taxon>Eukaryota</taxon>
        <taxon>Metazoa</taxon>
        <taxon>Ecdysozoa</taxon>
        <taxon>Nematoda</taxon>
        <taxon>Chromadorea</taxon>
        <taxon>Rhabditida</taxon>
        <taxon>Tylenchina</taxon>
        <taxon>Panagrolaimomorpha</taxon>
        <taxon>Strongyloidoidea</taxon>
        <taxon>Steinernematidae</taxon>
        <taxon>Steinernema</taxon>
    </lineage>
</organism>
<name>A0A1I8APM5_9BILA</name>
<proteinExistence type="predicted"/>
<protein>
    <submittedName>
        <fullName evidence="2">Myb_DNA-bind_5 domain-containing protein</fullName>
    </submittedName>
</protein>
<keyword evidence="1" id="KW-1185">Reference proteome</keyword>
<evidence type="ECO:0000313" key="2">
    <source>
        <dbReference type="WBParaSite" id="L893_g7773.t1"/>
    </source>
</evidence>
<reference evidence="2" key="1">
    <citation type="submission" date="2016-11" db="UniProtKB">
        <authorList>
            <consortium name="WormBaseParasite"/>
        </authorList>
    </citation>
    <scope>IDENTIFICATION</scope>
</reference>
<accession>A0A1I8APM5</accession>
<sequence length="109" mass="13055">MHTTKTYTMQSQTTHAWKMNDFAVSQTVKKNVKMTMDRIRGFRENVNCSSLIERRHYQSNEALRDRAKKWTFSERRFLLGSNTCQHIKEKYAFLDKPLSQEEQNFPLAY</sequence>
<dbReference type="WBParaSite" id="L893_g7773.t1">
    <property type="protein sequence ID" value="L893_g7773.t1"/>
    <property type="gene ID" value="L893_g7773"/>
</dbReference>
<evidence type="ECO:0000313" key="1">
    <source>
        <dbReference type="Proteomes" id="UP000095287"/>
    </source>
</evidence>
<dbReference type="Proteomes" id="UP000095287">
    <property type="component" value="Unplaced"/>
</dbReference>
<dbReference type="AlphaFoldDB" id="A0A1I8APM5"/>